<feature type="domain" description="Peptidase A2" evidence="11">
    <location>
        <begin position="327"/>
        <end position="426"/>
    </location>
</feature>
<evidence type="ECO:0000256" key="3">
    <source>
        <dbReference type="ARBA" id="ARBA00022801"/>
    </source>
</evidence>
<evidence type="ECO:0000256" key="9">
    <source>
        <dbReference type="SAM" id="MobiDB-lite"/>
    </source>
</evidence>
<keyword evidence="3" id="KW-0378">Hydrolase</keyword>
<evidence type="ECO:0000256" key="7">
    <source>
        <dbReference type="ARBA" id="ARBA00023125"/>
    </source>
</evidence>
<dbReference type="GO" id="GO:0006508">
    <property type="term" value="P:proteolysis"/>
    <property type="evidence" value="ECO:0007669"/>
    <property type="project" value="UniProtKB-KW"/>
</dbReference>
<proteinExistence type="predicted"/>
<dbReference type="Gene3D" id="3.10.10.10">
    <property type="entry name" value="HIV Type 1 Reverse Transcriptase, subunit A, domain 1"/>
    <property type="match status" value="2"/>
</dbReference>
<evidence type="ECO:0000256" key="2">
    <source>
        <dbReference type="ARBA" id="ARBA00022750"/>
    </source>
</evidence>
<dbReference type="AlphaFoldDB" id="A0AA39SHD8"/>
<dbReference type="GO" id="GO:0015074">
    <property type="term" value="P:DNA integration"/>
    <property type="evidence" value="ECO:0007669"/>
    <property type="project" value="UniProtKB-KW"/>
</dbReference>
<keyword evidence="13" id="KW-1185">Reference proteome</keyword>
<evidence type="ECO:0008006" key="14">
    <source>
        <dbReference type="Google" id="ProtNLM"/>
    </source>
</evidence>
<dbReference type="InterPro" id="IPR018061">
    <property type="entry name" value="Retropepsins"/>
</dbReference>
<dbReference type="GO" id="GO:0008270">
    <property type="term" value="F:zinc ion binding"/>
    <property type="evidence" value="ECO:0007669"/>
    <property type="project" value="UniProtKB-KW"/>
</dbReference>
<dbReference type="InterPro" id="IPR001995">
    <property type="entry name" value="Peptidase_A2_cat"/>
</dbReference>
<evidence type="ECO:0000313" key="13">
    <source>
        <dbReference type="Proteomes" id="UP001168877"/>
    </source>
</evidence>
<sequence length="910" mass="104747">MVVIFDGLFICERGMVIVLVLCEDDESGGDYDVFGFDKLPNQKHRQSHKSNYQPSKRKKRPSKDRSHNKEKAEKRSKKPFHRPFTRNNKTCYGCGKRGHFANKCPELKNKIKSLNIEEEFKDRLIQVIFEQQYTSNEDSTSSEEELLIIGQSSTETSTQQESDRIQACLCNQVNVLDQSDYSMLISMIDSISDPILKANYIKQIQEKISTQDTNKPSTSSKIPDFEENVMKLFSPKQRKVTIPDLQNEIKQRKSSTQSSFKSSDDSDAEAQGGDQPQGGNQPNNELASLLHPDFIRQHGTFIGSEIRIQKWYTEVNIRISSNFHLRVHVLIDSGADLNCIREALVPTKYFEKTTETLYGANKQQLNIQYKLTNAKVCNDGVCYNTSFLLVKNLSQNVILGLPFIHLISPFKVTSEGLISEYLGREILFPFTFPILVRDLNTLKDKSVFLENQIANINIKQDYLSFLKDDLHFERQKKHLEDPKLQQKIQTFKRKLESEVCASFPNAFWNRKRHIVSLPYNKEFSERGIPTKARPIQMSSSLLEHCKKEIADLLQKGLIRPSKSPWSCPAFYVQKNAEIEKGVPRLIDEKDRYKTAFTVPFGQYEWNVMPFGLKNAPSEFQSIMNEIFNPYTEFSIVYIDDVLIFSDNIDQHWKHLDIFLQTAKHQGLVVSAPKIVLYQTKIRFLGHNIERGTILPIQRSLEFADKFPDVIKDKTQLQRFLGCLNYIANFCQQLRIICKPLFQRLKKNPAPWTEEHTLAVKKIKAQVKSLQCLVICHPTAPKIVETDASELGYGGILKQVINNQECLVRYVSGVWNDTQQKYSTVKKEILAIVLTIQKFQDDLINQKFVLKVDCQSAKFILKNDVKNLASKQIFARWQALLSAFDFTIEHIKGSNNSLPDFLTREFLQGSP</sequence>
<feature type="compositionally biased region" description="Polar residues" evidence="9">
    <location>
        <begin position="209"/>
        <end position="221"/>
    </location>
</feature>
<feature type="compositionally biased region" description="Basic residues" evidence="9">
    <location>
        <begin position="74"/>
        <end position="84"/>
    </location>
</feature>
<comment type="caution">
    <text evidence="12">The sequence shown here is derived from an EMBL/GenBank/DDBJ whole genome shotgun (WGS) entry which is preliminary data.</text>
</comment>
<keyword evidence="4" id="KW-0460">Magnesium</keyword>
<dbReference type="InterPro" id="IPR000477">
    <property type="entry name" value="RT_dom"/>
</dbReference>
<dbReference type="InterPro" id="IPR051320">
    <property type="entry name" value="Viral_Replic_Matur_Polypro"/>
</dbReference>
<dbReference type="InterPro" id="IPR001969">
    <property type="entry name" value="Aspartic_peptidase_AS"/>
</dbReference>
<dbReference type="PANTHER" id="PTHR33064">
    <property type="entry name" value="POL PROTEIN"/>
    <property type="match status" value="1"/>
</dbReference>
<dbReference type="GO" id="GO:0003677">
    <property type="term" value="F:DNA binding"/>
    <property type="evidence" value="ECO:0007669"/>
    <property type="project" value="UniProtKB-KW"/>
</dbReference>
<dbReference type="SUPFAM" id="SSF50630">
    <property type="entry name" value="Acid proteases"/>
    <property type="match status" value="1"/>
</dbReference>
<gene>
    <name evidence="12" type="ORF">LWI29_016092</name>
</gene>
<dbReference type="Pfam" id="PF17919">
    <property type="entry name" value="RT_RNaseH_2"/>
    <property type="match status" value="1"/>
</dbReference>
<dbReference type="Pfam" id="PF00077">
    <property type="entry name" value="RVP"/>
    <property type="match status" value="1"/>
</dbReference>
<dbReference type="CDD" id="cd00303">
    <property type="entry name" value="retropepsin_like"/>
    <property type="match status" value="1"/>
</dbReference>
<keyword evidence="6" id="KW-0229">DNA integration</keyword>
<name>A0AA39SHD8_ACESA</name>
<feature type="region of interest" description="Disordered" evidence="9">
    <location>
        <begin position="42"/>
        <end position="84"/>
    </location>
</feature>
<dbReference type="InterPro" id="IPR043128">
    <property type="entry name" value="Rev_trsase/Diguanyl_cyclase"/>
</dbReference>
<reference evidence="12" key="1">
    <citation type="journal article" date="2022" name="Plant J.">
        <title>Strategies of tolerance reflected in two North American maple genomes.</title>
        <authorList>
            <person name="McEvoy S.L."/>
            <person name="Sezen U.U."/>
            <person name="Trouern-Trend A."/>
            <person name="McMahon S.M."/>
            <person name="Schaberg P.G."/>
            <person name="Yang J."/>
            <person name="Wegrzyn J.L."/>
            <person name="Swenson N.G."/>
        </authorList>
    </citation>
    <scope>NUCLEOTIDE SEQUENCE</scope>
    <source>
        <strain evidence="12">NS2018</strain>
    </source>
</reference>
<feature type="region of interest" description="Disordered" evidence="9">
    <location>
        <begin position="209"/>
        <end position="228"/>
    </location>
</feature>
<dbReference type="InterPro" id="IPR041577">
    <property type="entry name" value="RT_RNaseH_2"/>
</dbReference>
<dbReference type="InterPro" id="IPR001878">
    <property type="entry name" value="Znf_CCHC"/>
</dbReference>
<evidence type="ECO:0000259" key="10">
    <source>
        <dbReference type="PROSITE" id="PS50158"/>
    </source>
</evidence>
<dbReference type="PROSITE" id="PS50158">
    <property type="entry name" value="ZF_CCHC"/>
    <property type="match status" value="1"/>
</dbReference>
<evidence type="ECO:0000256" key="6">
    <source>
        <dbReference type="ARBA" id="ARBA00022908"/>
    </source>
</evidence>
<dbReference type="FunFam" id="3.30.70.270:FF:000003">
    <property type="entry name" value="Transposon Ty3-G Gag-Pol polyprotein"/>
    <property type="match status" value="1"/>
</dbReference>
<evidence type="ECO:0000256" key="5">
    <source>
        <dbReference type="ARBA" id="ARBA00022884"/>
    </source>
</evidence>
<keyword evidence="8" id="KW-0862">Zinc</keyword>
<feature type="domain" description="CCHC-type" evidence="10">
    <location>
        <begin position="91"/>
        <end position="106"/>
    </location>
</feature>
<keyword evidence="8" id="KW-0479">Metal-binding</keyword>
<feature type="region of interest" description="Disordered" evidence="9">
    <location>
        <begin position="243"/>
        <end position="286"/>
    </location>
</feature>
<dbReference type="PROSITE" id="PS50175">
    <property type="entry name" value="ASP_PROT_RETROV"/>
    <property type="match status" value="1"/>
</dbReference>
<dbReference type="InterPro" id="IPR036875">
    <property type="entry name" value="Znf_CCHC_sf"/>
</dbReference>
<dbReference type="CDD" id="cd01647">
    <property type="entry name" value="RT_LTR"/>
    <property type="match status" value="1"/>
</dbReference>
<evidence type="ECO:0000256" key="1">
    <source>
        <dbReference type="ARBA" id="ARBA00022670"/>
    </source>
</evidence>
<dbReference type="Proteomes" id="UP001168877">
    <property type="component" value="Unassembled WGS sequence"/>
</dbReference>
<protein>
    <recommendedName>
        <fullName evidence="14">Enzymatic polyprotein</fullName>
    </recommendedName>
</protein>
<dbReference type="Gene3D" id="4.10.60.10">
    <property type="entry name" value="Zinc finger, CCHC-type"/>
    <property type="match status" value="1"/>
</dbReference>
<dbReference type="SUPFAM" id="SSF56672">
    <property type="entry name" value="DNA/RNA polymerases"/>
    <property type="match status" value="1"/>
</dbReference>
<keyword evidence="7" id="KW-0238">DNA-binding</keyword>
<keyword evidence="5" id="KW-0694">RNA-binding</keyword>
<dbReference type="PROSITE" id="PS00141">
    <property type="entry name" value="ASP_PROTEASE"/>
    <property type="match status" value="1"/>
</dbReference>
<evidence type="ECO:0000259" key="11">
    <source>
        <dbReference type="PROSITE" id="PS50175"/>
    </source>
</evidence>
<keyword evidence="8" id="KW-0863">Zinc-finger</keyword>
<reference evidence="12" key="2">
    <citation type="submission" date="2023-06" db="EMBL/GenBank/DDBJ databases">
        <authorList>
            <person name="Swenson N.G."/>
            <person name="Wegrzyn J.L."/>
            <person name="Mcevoy S.L."/>
        </authorList>
    </citation>
    <scope>NUCLEOTIDE SEQUENCE</scope>
    <source>
        <strain evidence="12">NS2018</strain>
        <tissue evidence="12">Leaf</tissue>
    </source>
</reference>
<dbReference type="EMBL" id="JAUESC010000381">
    <property type="protein sequence ID" value="KAK0589590.1"/>
    <property type="molecule type" value="Genomic_DNA"/>
</dbReference>
<evidence type="ECO:0000256" key="8">
    <source>
        <dbReference type="PROSITE-ProRule" id="PRU00047"/>
    </source>
</evidence>
<dbReference type="CDD" id="cd09274">
    <property type="entry name" value="RNase_HI_RT_Ty3"/>
    <property type="match status" value="1"/>
</dbReference>
<dbReference type="SUPFAM" id="SSF57756">
    <property type="entry name" value="Retrovirus zinc finger-like domains"/>
    <property type="match status" value="1"/>
</dbReference>
<dbReference type="PANTHER" id="PTHR33064:SF37">
    <property type="entry name" value="RIBONUCLEASE H"/>
    <property type="match status" value="1"/>
</dbReference>
<keyword evidence="1" id="KW-0645">Protease</keyword>
<dbReference type="Pfam" id="PF00078">
    <property type="entry name" value="RVT_1"/>
    <property type="match status" value="1"/>
</dbReference>
<evidence type="ECO:0000256" key="4">
    <source>
        <dbReference type="ARBA" id="ARBA00022842"/>
    </source>
</evidence>
<dbReference type="SMART" id="SM00343">
    <property type="entry name" value="ZnF_C2HC"/>
    <property type="match status" value="1"/>
</dbReference>
<dbReference type="Gene3D" id="3.30.70.270">
    <property type="match status" value="2"/>
</dbReference>
<dbReference type="InterPro" id="IPR021109">
    <property type="entry name" value="Peptidase_aspartic_dom_sf"/>
</dbReference>
<dbReference type="GO" id="GO:0004190">
    <property type="term" value="F:aspartic-type endopeptidase activity"/>
    <property type="evidence" value="ECO:0007669"/>
    <property type="project" value="UniProtKB-KW"/>
</dbReference>
<dbReference type="InterPro" id="IPR043502">
    <property type="entry name" value="DNA/RNA_pol_sf"/>
</dbReference>
<dbReference type="GO" id="GO:0003723">
    <property type="term" value="F:RNA binding"/>
    <property type="evidence" value="ECO:0007669"/>
    <property type="project" value="UniProtKB-KW"/>
</dbReference>
<keyword evidence="2" id="KW-0064">Aspartyl protease</keyword>
<organism evidence="12 13">
    <name type="scientific">Acer saccharum</name>
    <name type="common">Sugar maple</name>
    <dbReference type="NCBI Taxonomy" id="4024"/>
    <lineage>
        <taxon>Eukaryota</taxon>
        <taxon>Viridiplantae</taxon>
        <taxon>Streptophyta</taxon>
        <taxon>Embryophyta</taxon>
        <taxon>Tracheophyta</taxon>
        <taxon>Spermatophyta</taxon>
        <taxon>Magnoliopsida</taxon>
        <taxon>eudicotyledons</taxon>
        <taxon>Gunneridae</taxon>
        <taxon>Pentapetalae</taxon>
        <taxon>rosids</taxon>
        <taxon>malvids</taxon>
        <taxon>Sapindales</taxon>
        <taxon>Sapindaceae</taxon>
        <taxon>Hippocastanoideae</taxon>
        <taxon>Acereae</taxon>
        <taxon>Acer</taxon>
    </lineage>
</organism>
<dbReference type="Gene3D" id="2.40.70.10">
    <property type="entry name" value="Acid Proteases"/>
    <property type="match status" value="1"/>
</dbReference>
<feature type="compositionally biased region" description="Basic and acidic residues" evidence="9">
    <location>
        <begin position="63"/>
        <end position="73"/>
    </location>
</feature>
<accession>A0AA39SHD8</accession>
<feature type="compositionally biased region" description="Low complexity" evidence="9">
    <location>
        <begin position="271"/>
        <end position="284"/>
    </location>
</feature>
<evidence type="ECO:0000313" key="12">
    <source>
        <dbReference type="EMBL" id="KAK0589590.1"/>
    </source>
</evidence>